<evidence type="ECO:0000256" key="6">
    <source>
        <dbReference type="ARBA" id="ARBA00022840"/>
    </source>
</evidence>
<dbReference type="InterPro" id="IPR000719">
    <property type="entry name" value="Prot_kinase_dom"/>
</dbReference>
<evidence type="ECO:0000256" key="2">
    <source>
        <dbReference type="ARBA" id="ARBA00022527"/>
    </source>
</evidence>
<dbReference type="AlphaFoldDB" id="A0A5J4W7W6"/>
<dbReference type="PROSITE" id="PS00108">
    <property type="entry name" value="PROTEIN_KINASE_ST"/>
    <property type="match status" value="1"/>
</dbReference>
<organism evidence="9 10">
    <name type="scientific">Streblomastix strix</name>
    <dbReference type="NCBI Taxonomy" id="222440"/>
    <lineage>
        <taxon>Eukaryota</taxon>
        <taxon>Metamonada</taxon>
        <taxon>Preaxostyla</taxon>
        <taxon>Oxymonadida</taxon>
        <taxon>Streblomastigidae</taxon>
        <taxon>Streblomastix</taxon>
    </lineage>
</organism>
<evidence type="ECO:0000313" key="10">
    <source>
        <dbReference type="Proteomes" id="UP000324800"/>
    </source>
</evidence>
<dbReference type="PROSITE" id="PS50011">
    <property type="entry name" value="PROTEIN_KINASE_DOM"/>
    <property type="match status" value="1"/>
</dbReference>
<dbReference type="Pfam" id="PF00069">
    <property type="entry name" value="Pkinase"/>
    <property type="match status" value="1"/>
</dbReference>
<evidence type="ECO:0000256" key="7">
    <source>
        <dbReference type="SAM" id="MobiDB-lite"/>
    </source>
</evidence>
<feature type="compositionally biased region" description="Polar residues" evidence="7">
    <location>
        <begin position="652"/>
        <end position="661"/>
    </location>
</feature>
<keyword evidence="4" id="KW-0547">Nucleotide-binding</keyword>
<feature type="region of interest" description="Disordered" evidence="7">
    <location>
        <begin position="420"/>
        <end position="711"/>
    </location>
</feature>
<dbReference type="FunFam" id="1.10.510.10:FF:000082">
    <property type="entry name" value="Shaggy-related protein kinase kappa"/>
    <property type="match status" value="1"/>
</dbReference>
<feature type="compositionally biased region" description="Polar residues" evidence="7">
    <location>
        <begin position="464"/>
        <end position="492"/>
    </location>
</feature>
<dbReference type="InterPro" id="IPR039192">
    <property type="entry name" value="STKc_GSK3"/>
</dbReference>
<feature type="compositionally biased region" description="Basic and acidic residues" evidence="7">
    <location>
        <begin position="35"/>
        <end position="48"/>
    </location>
</feature>
<dbReference type="EMBL" id="SNRW01003047">
    <property type="protein sequence ID" value="KAA6390944.1"/>
    <property type="molecule type" value="Genomic_DNA"/>
</dbReference>
<evidence type="ECO:0000313" key="9">
    <source>
        <dbReference type="EMBL" id="KAA6390944.1"/>
    </source>
</evidence>
<protein>
    <submittedName>
        <fullName evidence="9">Putative Glycogen synthase kinase-3 beta</fullName>
    </submittedName>
</protein>
<dbReference type="PANTHER" id="PTHR24057">
    <property type="entry name" value="GLYCOGEN SYNTHASE KINASE-3 ALPHA"/>
    <property type="match status" value="1"/>
</dbReference>
<feature type="compositionally biased region" description="Low complexity" evidence="7">
    <location>
        <begin position="493"/>
        <end position="513"/>
    </location>
</feature>
<feature type="compositionally biased region" description="Low complexity" evidence="7">
    <location>
        <begin position="630"/>
        <end position="651"/>
    </location>
</feature>
<dbReference type="PANTHER" id="PTHR24057:SF0">
    <property type="entry name" value="PROTEIN KINASE SHAGGY-RELATED"/>
    <property type="match status" value="1"/>
</dbReference>
<evidence type="ECO:0000256" key="3">
    <source>
        <dbReference type="ARBA" id="ARBA00022679"/>
    </source>
</evidence>
<dbReference type="Gene3D" id="1.10.510.10">
    <property type="entry name" value="Transferase(Phosphotransferase) domain 1"/>
    <property type="match status" value="1"/>
</dbReference>
<feature type="domain" description="Protein kinase" evidence="8">
    <location>
        <begin position="97"/>
        <end position="381"/>
    </location>
</feature>
<keyword evidence="5 9" id="KW-0418">Kinase</keyword>
<dbReference type="CDD" id="cd14137">
    <property type="entry name" value="STKc_GSK3"/>
    <property type="match status" value="1"/>
</dbReference>
<dbReference type="SUPFAM" id="SSF56112">
    <property type="entry name" value="Protein kinase-like (PK-like)"/>
    <property type="match status" value="1"/>
</dbReference>
<name>A0A5J4W7W6_9EUKA</name>
<feature type="compositionally biased region" description="Low complexity" evidence="7">
    <location>
        <begin position="576"/>
        <end position="609"/>
    </location>
</feature>
<keyword evidence="3" id="KW-0808">Transferase</keyword>
<dbReference type="GO" id="GO:0005634">
    <property type="term" value="C:nucleus"/>
    <property type="evidence" value="ECO:0007669"/>
    <property type="project" value="TreeGrafter"/>
</dbReference>
<dbReference type="GO" id="GO:0030154">
    <property type="term" value="P:cell differentiation"/>
    <property type="evidence" value="ECO:0007669"/>
    <property type="project" value="TreeGrafter"/>
</dbReference>
<dbReference type="InterPro" id="IPR011009">
    <property type="entry name" value="Kinase-like_dom_sf"/>
</dbReference>
<proteinExistence type="inferred from homology"/>
<sequence length="711" mass="78193">MNDFNVAPRGRGAADADTRAAANVNVDSSTINAFRADKPRIQQQKSEKSPGGTGVFTGHERIPRPQRTLAEIKRALANLDNEDDERIQMVDAKQVPYTIEKAAGNGSFGVVLQAKLTETGEVVAIKKVMQDRKFKNRELQVMKIIDHPNCVRMRHYFFTTEGTPEKTYLNVVMEYVPQTVYSVCRYFTKQRKLMPSFYVKLYSFQLCRSLAYIHGLGICHRDIKPQNILVDPQSGVLKLCDFGSSKVLRAGEPSVAYICSRYYRAPELVFGSQYYDTAIDAWSAGCVIAEMMWGQPLFPGESSVDQLIEIIKILGTPTPADLSAMHQSNTDINIPQVKGHPWSKVFQHTTDKNAIDLVSKLLIYNPQQRLTMQEALQHPLFSDLRDIGSKMPDGRDMPLLFNFTDEEFQINQQLFTALQQKHRGSNAPPQQANVSSNSFSSGSSSQQGIQQMQSMASLQSQQQFNSNPSMTSQQVISMGGQANLSTTPINSFQQGQQNSQGQNQGQQGRRVVSSQQGVNRDGTPNQQASGSKPGGGSQDQQGFSQNALSPQINQGTDNKGSKGMLPGFREGNASGQQIQGQPYNQQQPVSSSFSSQNPSQQPQQNPSSSATGNPKQAQAGRGIVPPSSANQTKPKQQQQQMTSQINNQQITSPNSQTQPPTQGQQNANPNQRQQQQLQQIQQPSQSPLPAKRFIGSGAIPNRGTASNAGNK</sequence>
<comment type="caution">
    <text evidence="9">The sequence shown here is derived from an EMBL/GenBank/DDBJ whole genome shotgun (WGS) entry which is preliminary data.</text>
</comment>
<feature type="compositionally biased region" description="Low complexity" evidence="7">
    <location>
        <begin position="430"/>
        <end position="463"/>
    </location>
</feature>
<feature type="compositionally biased region" description="Polar residues" evidence="7">
    <location>
        <begin position="514"/>
        <end position="530"/>
    </location>
</feature>
<dbReference type="GO" id="GO:0005524">
    <property type="term" value="F:ATP binding"/>
    <property type="evidence" value="ECO:0007669"/>
    <property type="project" value="UniProtKB-KW"/>
</dbReference>
<dbReference type="GO" id="GO:0005737">
    <property type="term" value="C:cytoplasm"/>
    <property type="evidence" value="ECO:0007669"/>
    <property type="project" value="TreeGrafter"/>
</dbReference>
<keyword evidence="2" id="KW-0723">Serine/threonine-protein kinase</keyword>
<evidence type="ECO:0000256" key="1">
    <source>
        <dbReference type="ARBA" id="ARBA00005527"/>
    </source>
</evidence>
<feature type="compositionally biased region" description="Low complexity" evidence="7">
    <location>
        <begin position="662"/>
        <end position="687"/>
    </location>
</feature>
<reference evidence="9 10" key="1">
    <citation type="submission" date="2019-03" db="EMBL/GenBank/DDBJ databases">
        <title>Single cell metagenomics reveals metabolic interactions within the superorganism composed of flagellate Streblomastix strix and complex community of Bacteroidetes bacteria on its surface.</title>
        <authorList>
            <person name="Treitli S.C."/>
            <person name="Kolisko M."/>
            <person name="Husnik F."/>
            <person name="Keeling P."/>
            <person name="Hampl V."/>
        </authorList>
    </citation>
    <scope>NUCLEOTIDE SEQUENCE [LARGE SCALE GENOMIC DNA]</scope>
    <source>
        <strain evidence="9">ST1C</strain>
    </source>
</reference>
<dbReference type="Proteomes" id="UP000324800">
    <property type="component" value="Unassembled WGS sequence"/>
</dbReference>
<dbReference type="OrthoDB" id="272141at2759"/>
<evidence type="ECO:0000256" key="4">
    <source>
        <dbReference type="ARBA" id="ARBA00022741"/>
    </source>
</evidence>
<dbReference type="SMART" id="SM00220">
    <property type="entry name" value="S_TKc"/>
    <property type="match status" value="1"/>
</dbReference>
<accession>A0A5J4W7W6</accession>
<evidence type="ECO:0000256" key="5">
    <source>
        <dbReference type="ARBA" id="ARBA00022777"/>
    </source>
</evidence>
<evidence type="ECO:0000259" key="8">
    <source>
        <dbReference type="PROSITE" id="PS50011"/>
    </source>
</evidence>
<dbReference type="InterPro" id="IPR050591">
    <property type="entry name" value="GSK-3"/>
</dbReference>
<feature type="region of interest" description="Disordered" evidence="7">
    <location>
        <begin position="31"/>
        <end position="63"/>
    </location>
</feature>
<gene>
    <name evidence="9" type="ORF">EZS28_013528</name>
</gene>
<feature type="compositionally biased region" description="Polar residues" evidence="7">
    <location>
        <begin position="546"/>
        <end position="558"/>
    </location>
</feature>
<dbReference type="InterPro" id="IPR008271">
    <property type="entry name" value="Ser/Thr_kinase_AS"/>
</dbReference>
<keyword evidence="6" id="KW-0067">ATP-binding</keyword>
<dbReference type="GO" id="GO:0004674">
    <property type="term" value="F:protein serine/threonine kinase activity"/>
    <property type="evidence" value="ECO:0007669"/>
    <property type="project" value="UniProtKB-KW"/>
</dbReference>
<dbReference type="GO" id="GO:0007165">
    <property type="term" value="P:signal transduction"/>
    <property type="evidence" value="ECO:0007669"/>
    <property type="project" value="TreeGrafter"/>
</dbReference>
<dbReference type="Gene3D" id="3.30.200.20">
    <property type="entry name" value="Phosphorylase Kinase, domain 1"/>
    <property type="match status" value="1"/>
</dbReference>
<comment type="similarity">
    <text evidence="1">Belongs to the protein kinase superfamily. CMGC Ser/Thr protein kinase family. GSK-3 subfamily.</text>
</comment>